<organism evidence="1 2">
    <name type="scientific">Acorus calamus</name>
    <name type="common">Sweet flag</name>
    <dbReference type="NCBI Taxonomy" id="4465"/>
    <lineage>
        <taxon>Eukaryota</taxon>
        <taxon>Viridiplantae</taxon>
        <taxon>Streptophyta</taxon>
        <taxon>Embryophyta</taxon>
        <taxon>Tracheophyta</taxon>
        <taxon>Spermatophyta</taxon>
        <taxon>Magnoliopsida</taxon>
        <taxon>Liliopsida</taxon>
        <taxon>Acoraceae</taxon>
        <taxon>Acorus</taxon>
    </lineage>
</organism>
<protein>
    <submittedName>
        <fullName evidence="1">Uncharacterized protein</fullName>
    </submittedName>
</protein>
<comment type="caution">
    <text evidence="1">The sequence shown here is derived from an EMBL/GenBank/DDBJ whole genome shotgun (WGS) entry which is preliminary data.</text>
</comment>
<evidence type="ECO:0000313" key="2">
    <source>
        <dbReference type="Proteomes" id="UP001180020"/>
    </source>
</evidence>
<dbReference type="AlphaFoldDB" id="A0AAV9CVE7"/>
<sequence length="110" mass="12463">MPPDSDPSPTPSLVPHRNRSIAILRRRHRFTVFDPPPMLSDLRFSADDIASPSSTPHRRCRTAILRRQHRFIISIDSVELRSTADVRCFVVSDPPLILSDFESPAKSKGF</sequence>
<dbReference type="Proteomes" id="UP001180020">
    <property type="component" value="Unassembled WGS sequence"/>
</dbReference>
<reference evidence="1" key="1">
    <citation type="journal article" date="2023" name="Nat. Commun.">
        <title>Diploid and tetraploid genomes of Acorus and the evolution of monocots.</title>
        <authorList>
            <person name="Ma L."/>
            <person name="Liu K.W."/>
            <person name="Li Z."/>
            <person name="Hsiao Y.Y."/>
            <person name="Qi Y."/>
            <person name="Fu T."/>
            <person name="Tang G.D."/>
            <person name="Zhang D."/>
            <person name="Sun W.H."/>
            <person name="Liu D.K."/>
            <person name="Li Y."/>
            <person name="Chen G.Z."/>
            <person name="Liu X.D."/>
            <person name="Liao X.Y."/>
            <person name="Jiang Y.T."/>
            <person name="Yu X."/>
            <person name="Hao Y."/>
            <person name="Huang J."/>
            <person name="Zhao X.W."/>
            <person name="Ke S."/>
            <person name="Chen Y.Y."/>
            <person name="Wu W.L."/>
            <person name="Hsu J.L."/>
            <person name="Lin Y.F."/>
            <person name="Huang M.D."/>
            <person name="Li C.Y."/>
            <person name="Huang L."/>
            <person name="Wang Z.W."/>
            <person name="Zhao X."/>
            <person name="Zhong W.Y."/>
            <person name="Peng D.H."/>
            <person name="Ahmad S."/>
            <person name="Lan S."/>
            <person name="Zhang J.S."/>
            <person name="Tsai W.C."/>
            <person name="Van de Peer Y."/>
            <person name="Liu Z.J."/>
        </authorList>
    </citation>
    <scope>NUCLEOTIDE SEQUENCE</scope>
    <source>
        <strain evidence="1">CP</strain>
    </source>
</reference>
<name>A0AAV9CVE7_ACOCL</name>
<reference evidence="1" key="2">
    <citation type="submission" date="2023-06" db="EMBL/GenBank/DDBJ databases">
        <authorList>
            <person name="Ma L."/>
            <person name="Liu K.-W."/>
            <person name="Li Z."/>
            <person name="Hsiao Y.-Y."/>
            <person name="Qi Y."/>
            <person name="Fu T."/>
            <person name="Tang G."/>
            <person name="Zhang D."/>
            <person name="Sun W.-H."/>
            <person name="Liu D.-K."/>
            <person name="Li Y."/>
            <person name="Chen G.-Z."/>
            <person name="Liu X.-D."/>
            <person name="Liao X.-Y."/>
            <person name="Jiang Y.-T."/>
            <person name="Yu X."/>
            <person name="Hao Y."/>
            <person name="Huang J."/>
            <person name="Zhao X.-W."/>
            <person name="Ke S."/>
            <person name="Chen Y.-Y."/>
            <person name="Wu W.-L."/>
            <person name="Hsu J.-L."/>
            <person name="Lin Y.-F."/>
            <person name="Huang M.-D."/>
            <person name="Li C.-Y."/>
            <person name="Huang L."/>
            <person name="Wang Z.-W."/>
            <person name="Zhao X."/>
            <person name="Zhong W.-Y."/>
            <person name="Peng D.-H."/>
            <person name="Ahmad S."/>
            <person name="Lan S."/>
            <person name="Zhang J.-S."/>
            <person name="Tsai W.-C."/>
            <person name="Van De Peer Y."/>
            <person name="Liu Z.-J."/>
        </authorList>
    </citation>
    <scope>NUCLEOTIDE SEQUENCE</scope>
    <source>
        <strain evidence="1">CP</strain>
        <tissue evidence="1">Leaves</tissue>
    </source>
</reference>
<accession>A0AAV9CVE7</accession>
<proteinExistence type="predicted"/>
<gene>
    <name evidence="1" type="ORF">QJS10_CPB17g00855</name>
</gene>
<dbReference type="EMBL" id="JAUJYO010000017">
    <property type="protein sequence ID" value="KAK1292872.1"/>
    <property type="molecule type" value="Genomic_DNA"/>
</dbReference>
<evidence type="ECO:0000313" key="1">
    <source>
        <dbReference type="EMBL" id="KAK1292872.1"/>
    </source>
</evidence>
<keyword evidence="2" id="KW-1185">Reference proteome</keyword>